<dbReference type="InterPro" id="IPR052353">
    <property type="entry name" value="Benzoxazolinone_Detox_Enz"/>
</dbReference>
<feature type="domain" description="MOSC" evidence="1">
    <location>
        <begin position="38"/>
        <end position="174"/>
    </location>
</feature>
<evidence type="ECO:0000313" key="2">
    <source>
        <dbReference type="EMBL" id="GID73969.1"/>
    </source>
</evidence>
<dbReference type="PROSITE" id="PS51340">
    <property type="entry name" value="MOSC"/>
    <property type="match status" value="1"/>
</dbReference>
<accession>A0ABQ3Y1U3</accession>
<evidence type="ECO:0000313" key="3">
    <source>
        <dbReference type="Proteomes" id="UP000609879"/>
    </source>
</evidence>
<gene>
    <name evidence="2" type="ORF">Ade02nite_26100</name>
</gene>
<dbReference type="Gene3D" id="2.40.33.20">
    <property type="entry name" value="PK beta-barrel domain-like"/>
    <property type="match status" value="1"/>
</dbReference>
<dbReference type="InterPro" id="IPR005302">
    <property type="entry name" value="MoCF_Sase_C"/>
</dbReference>
<sequence>MTDGMVVSVNVGAMRPNPAKKVGRTGIYKEPVDHPVDVRAPGPRRTGLHSGIVGDEIGDIEHHGGDDQAVYAYSREDYKWWEAELGRTLPDGMFGENLTTTGLDLTATLIGEVWRIGDTLELSPTFGRIPCATFQAKMGEPKWLKRFARANRTGTYLRVVTPGQVRTGDPVTVIHRPSRGITVTEAFAIYMFDPASLPRLLEAEGISEHLRAEVEDRVTRL</sequence>
<dbReference type="Pfam" id="PF03473">
    <property type="entry name" value="MOSC"/>
    <property type="match status" value="1"/>
</dbReference>
<dbReference type="RefSeq" id="WP_203761882.1">
    <property type="nucleotide sequence ID" value="NZ_BAAABO010000054.1"/>
</dbReference>
<reference evidence="2 3" key="1">
    <citation type="submission" date="2021-01" db="EMBL/GenBank/DDBJ databases">
        <title>Whole genome shotgun sequence of Actinoplanes deccanensis NBRC 13994.</title>
        <authorList>
            <person name="Komaki H."/>
            <person name="Tamura T."/>
        </authorList>
    </citation>
    <scope>NUCLEOTIDE SEQUENCE [LARGE SCALE GENOMIC DNA]</scope>
    <source>
        <strain evidence="2 3">NBRC 13994</strain>
    </source>
</reference>
<dbReference type="Proteomes" id="UP000609879">
    <property type="component" value="Unassembled WGS sequence"/>
</dbReference>
<dbReference type="InterPro" id="IPR011037">
    <property type="entry name" value="Pyrv_Knase-like_insert_dom_sf"/>
</dbReference>
<name>A0ABQ3Y1U3_9ACTN</name>
<dbReference type="PANTHER" id="PTHR30212:SF2">
    <property type="entry name" value="PROTEIN YIIM"/>
    <property type="match status" value="1"/>
</dbReference>
<comment type="caution">
    <text evidence="2">The sequence shown here is derived from an EMBL/GenBank/DDBJ whole genome shotgun (WGS) entry which is preliminary data.</text>
</comment>
<dbReference type="SUPFAM" id="SSF50800">
    <property type="entry name" value="PK beta-barrel domain-like"/>
    <property type="match status" value="1"/>
</dbReference>
<organism evidence="2 3">
    <name type="scientific">Paractinoplanes deccanensis</name>
    <dbReference type="NCBI Taxonomy" id="113561"/>
    <lineage>
        <taxon>Bacteria</taxon>
        <taxon>Bacillati</taxon>
        <taxon>Actinomycetota</taxon>
        <taxon>Actinomycetes</taxon>
        <taxon>Micromonosporales</taxon>
        <taxon>Micromonosporaceae</taxon>
        <taxon>Paractinoplanes</taxon>
    </lineage>
</organism>
<dbReference type="EMBL" id="BOMI01000045">
    <property type="protein sequence ID" value="GID73969.1"/>
    <property type="molecule type" value="Genomic_DNA"/>
</dbReference>
<keyword evidence="3" id="KW-1185">Reference proteome</keyword>
<evidence type="ECO:0000259" key="1">
    <source>
        <dbReference type="PROSITE" id="PS51340"/>
    </source>
</evidence>
<dbReference type="PANTHER" id="PTHR30212">
    <property type="entry name" value="PROTEIN YIIM"/>
    <property type="match status" value="1"/>
</dbReference>
<proteinExistence type="predicted"/>
<protein>
    <submittedName>
        <fullName evidence="2">Sulfurase</fullName>
    </submittedName>
</protein>